<evidence type="ECO:0000256" key="6">
    <source>
        <dbReference type="ARBA" id="ARBA00022781"/>
    </source>
</evidence>
<evidence type="ECO:0000256" key="7">
    <source>
        <dbReference type="ARBA" id="ARBA00022989"/>
    </source>
</evidence>
<dbReference type="InterPro" id="IPR045082">
    <property type="entry name" value="ATP_syn_F0_a_bact/chloroplast"/>
</dbReference>
<reference evidence="13" key="1">
    <citation type="journal article" date="2020" name="mSystems">
        <title>Genome- and Community-Level Interaction Insights into Carbon Utilization and Element Cycling Functions of Hydrothermarchaeota in Hydrothermal Sediment.</title>
        <authorList>
            <person name="Zhou Z."/>
            <person name="Liu Y."/>
            <person name="Xu W."/>
            <person name="Pan J."/>
            <person name="Luo Z.H."/>
            <person name="Li M."/>
        </authorList>
    </citation>
    <scope>NUCLEOTIDE SEQUENCE [LARGE SCALE GENOMIC DNA]</scope>
    <source>
        <strain evidence="13">SpSt-855</strain>
    </source>
</reference>
<comment type="similarity">
    <text evidence="2 11 12">Belongs to the ATPase A chain family.</text>
</comment>
<evidence type="ECO:0000256" key="12">
    <source>
        <dbReference type="RuleBase" id="RU000483"/>
    </source>
</evidence>
<evidence type="ECO:0000256" key="1">
    <source>
        <dbReference type="ARBA" id="ARBA00004141"/>
    </source>
</evidence>
<evidence type="ECO:0000256" key="3">
    <source>
        <dbReference type="ARBA" id="ARBA00022448"/>
    </source>
</evidence>
<dbReference type="InterPro" id="IPR000568">
    <property type="entry name" value="ATP_synth_F0_asu"/>
</dbReference>
<dbReference type="NCBIfam" id="TIGR01131">
    <property type="entry name" value="ATP_synt_6_or_A"/>
    <property type="match status" value="1"/>
</dbReference>
<keyword evidence="9 11" id="KW-0472">Membrane</keyword>
<feature type="transmembrane region" description="Helical" evidence="11">
    <location>
        <begin position="139"/>
        <end position="158"/>
    </location>
</feature>
<dbReference type="Pfam" id="PF00119">
    <property type="entry name" value="ATP-synt_A"/>
    <property type="match status" value="1"/>
</dbReference>
<dbReference type="PROSITE" id="PS00449">
    <property type="entry name" value="ATPASE_A"/>
    <property type="match status" value="1"/>
</dbReference>
<comment type="subcellular location">
    <subcellularLocation>
        <location evidence="11 12">Cell membrane</location>
        <topology evidence="11 12">Multi-pass membrane protein</topology>
    </subcellularLocation>
    <subcellularLocation>
        <location evidence="1">Membrane</location>
        <topology evidence="1">Multi-pass membrane protein</topology>
    </subcellularLocation>
</comment>
<keyword evidence="11" id="KW-1003">Cell membrane</keyword>
<gene>
    <name evidence="11 13" type="primary">atpB</name>
    <name evidence="13" type="ORF">ENW50_10925</name>
</gene>
<evidence type="ECO:0000256" key="10">
    <source>
        <dbReference type="ARBA" id="ARBA00023310"/>
    </source>
</evidence>
<feature type="transmembrane region" description="Helical" evidence="11">
    <location>
        <begin position="21"/>
        <end position="38"/>
    </location>
</feature>
<dbReference type="PANTHER" id="PTHR42823:SF3">
    <property type="entry name" value="ATP SYNTHASE SUBUNIT A, CHLOROPLASTIC"/>
    <property type="match status" value="1"/>
</dbReference>
<dbReference type="InterPro" id="IPR035908">
    <property type="entry name" value="F0_ATP_A_sf"/>
</dbReference>
<keyword evidence="6 11" id="KW-0375">Hydrogen ion transport</keyword>
<comment type="function">
    <text evidence="11 12">Key component of the proton channel; it plays a direct role in the translocation of protons across the membrane.</text>
</comment>
<keyword evidence="10 11" id="KW-0066">ATP synthesis</keyword>
<keyword evidence="8 11" id="KW-0406">Ion transport</keyword>
<protein>
    <recommendedName>
        <fullName evidence="11 12">ATP synthase subunit a</fullName>
    </recommendedName>
    <alternativeName>
        <fullName evidence="11">ATP synthase F0 sector subunit a</fullName>
    </alternativeName>
    <alternativeName>
        <fullName evidence="11">F-ATPase subunit 6</fullName>
    </alternativeName>
</protein>
<dbReference type="SUPFAM" id="SSF81336">
    <property type="entry name" value="F1F0 ATP synthase subunit A"/>
    <property type="match status" value="1"/>
</dbReference>
<evidence type="ECO:0000256" key="9">
    <source>
        <dbReference type="ARBA" id="ARBA00023136"/>
    </source>
</evidence>
<dbReference type="GO" id="GO:0042777">
    <property type="term" value="P:proton motive force-driven plasma membrane ATP synthesis"/>
    <property type="evidence" value="ECO:0007669"/>
    <property type="project" value="TreeGrafter"/>
</dbReference>
<dbReference type="CDD" id="cd00310">
    <property type="entry name" value="ATP-synt_Fo_a_6"/>
    <property type="match status" value="1"/>
</dbReference>
<dbReference type="GO" id="GO:0005886">
    <property type="term" value="C:plasma membrane"/>
    <property type="evidence" value="ECO:0007669"/>
    <property type="project" value="UniProtKB-SubCell"/>
</dbReference>
<comment type="caution">
    <text evidence="13">The sequence shown here is derived from an EMBL/GenBank/DDBJ whole genome shotgun (WGS) entry which is preliminary data.</text>
</comment>
<accession>A0A7V4XU01</accession>
<evidence type="ECO:0000256" key="2">
    <source>
        <dbReference type="ARBA" id="ARBA00006810"/>
    </source>
</evidence>
<evidence type="ECO:0000256" key="5">
    <source>
        <dbReference type="ARBA" id="ARBA00022692"/>
    </source>
</evidence>
<sequence>MARFGVHPAHPAHPINNRLTLQLIVAAGLILFFIYVRLRLSVEHPGKSQHLAEMVFEYVEGQAVDIMQHGYEPYLSYATVIGVFILLCNLMGLLPGIETPTASPVVPLGLAILTFIYYNMHGLWKQGPISYFKHFLGPVWWMTPLMLPMEIVSHLARVLSLTVRLYANMFASDLLTLVFFSLFPIGLPIVFLGLHFAVAVIQSYVFMLLTLIYLTQAVSHDEAEL</sequence>
<keyword evidence="4 11" id="KW-0138">CF(0)</keyword>
<dbReference type="GO" id="GO:0045259">
    <property type="term" value="C:proton-transporting ATP synthase complex"/>
    <property type="evidence" value="ECO:0007669"/>
    <property type="project" value="UniProtKB-KW"/>
</dbReference>
<feature type="transmembrane region" description="Helical" evidence="11">
    <location>
        <begin position="74"/>
        <end position="94"/>
    </location>
</feature>
<evidence type="ECO:0000256" key="11">
    <source>
        <dbReference type="HAMAP-Rule" id="MF_01393"/>
    </source>
</evidence>
<evidence type="ECO:0000256" key="8">
    <source>
        <dbReference type="ARBA" id="ARBA00023065"/>
    </source>
</evidence>
<dbReference type="Gene3D" id="1.20.120.220">
    <property type="entry name" value="ATP synthase, F0 complex, subunit A"/>
    <property type="match status" value="1"/>
</dbReference>
<keyword evidence="7 11" id="KW-1133">Transmembrane helix</keyword>
<dbReference type="GO" id="GO:0046933">
    <property type="term" value="F:proton-transporting ATP synthase activity, rotational mechanism"/>
    <property type="evidence" value="ECO:0007669"/>
    <property type="project" value="UniProtKB-UniRule"/>
</dbReference>
<evidence type="ECO:0000256" key="4">
    <source>
        <dbReference type="ARBA" id="ARBA00022547"/>
    </source>
</evidence>
<dbReference type="PRINTS" id="PR00123">
    <property type="entry name" value="ATPASEA"/>
</dbReference>
<feature type="transmembrane region" description="Helical" evidence="11">
    <location>
        <begin position="189"/>
        <end position="214"/>
    </location>
</feature>
<dbReference type="AlphaFoldDB" id="A0A7V4XU01"/>
<proteinExistence type="inferred from homology"/>
<keyword evidence="3 11" id="KW-0813">Transport</keyword>
<dbReference type="EMBL" id="DTKL01000067">
    <property type="protein sequence ID" value="HGY95178.1"/>
    <property type="molecule type" value="Genomic_DNA"/>
</dbReference>
<keyword evidence="5 11" id="KW-0812">Transmembrane</keyword>
<name>A0A7V4XU01_9BACT</name>
<dbReference type="HAMAP" id="MF_01393">
    <property type="entry name" value="ATP_synth_a_bact"/>
    <property type="match status" value="1"/>
</dbReference>
<evidence type="ECO:0000313" key="13">
    <source>
        <dbReference type="EMBL" id="HGY95178.1"/>
    </source>
</evidence>
<dbReference type="InterPro" id="IPR023011">
    <property type="entry name" value="ATP_synth_F0_asu_AS"/>
</dbReference>
<dbReference type="PANTHER" id="PTHR42823">
    <property type="entry name" value="ATP SYNTHASE SUBUNIT A, CHLOROPLASTIC"/>
    <property type="match status" value="1"/>
</dbReference>
<feature type="transmembrane region" description="Helical" evidence="11">
    <location>
        <begin position="101"/>
        <end position="119"/>
    </location>
</feature>
<organism evidence="13">
    <name type="scientific">Acidobacterium capsulatum</name>
    <dbReference type="NCBI Taxonomy" id="33075"/>
    <lineage>
        <taxon>Bacteria</taxon>
        <taxon>Pseudomonadati</taxon>
        <taxon>Acidobacteriota</taxon>
        <taxon>Terriglobia</taxon>
        <taxon>Terriglobales</taxon>
        <taxon>Acidobacteriaceae</taxon>
        <taxon>Acidobacterium</taxon>
    </lineage>
</organism>